<comment type="caution">
    <text evidence="9">The sequence shown here is derived from an EMBL/GenBank/DDBJ whole genome shotgun (WGS) entry which is preliminary data.</text>
</comment>
<evidence type="ECO:0000256" key="2">
    <source>
        <dbReference type="ARBA" id="ARBA00022670"/>
    </source>
</evidence>
<name>A0A4T0VDC7_9PEZI</name>
<keyword evidence="3 5" id="KW-0378">Hydrolase</keyword>
<dbReference type="PANTHER" id="PTHR43806:SF11">
    <property type="entry name" value="CEREVISIN-RELATED"/>
    <property type="match status" value="1"/>
</dbReference>
<feature type="domain" description="Peptidase S8/S53" evidence="7">
    <location>
        <begin position="698"/>
        <end position="942"/>
    </location>
</feature>
<dbReference type="InterPro" id="IPR015500">
    <property type="entry name" value="Peptidase_S8_subtilisin-rel"/>
</dbReference>
<dbReference type="OrthoDB" id="206201at2759"/>
<organism evidence="9 10">
    <name type="scientific">Colletotrichum higginsianum</name>
    <dbReference type="NCBI Taxonomy" id="80884"/>
    <lineage>
        <taxon>Eukaryota</taxon>
        <taxon>Fungi</taxon>
        <taxon>Dikarya</taxon>
        <taxon>Ascomycota</taxon>
        <taxon>Pezizomycotina</taxon>
        <taxon>Sordariomycetes</taxon>
        <taxon>Hypocreomycetidae</taxon>
        <taxon>Glomerellales</taxon>
        <taxon>Glomerellaceae</taxon>
        <taxon>Colletotrichum</taxon>
        <taxon>Colletotrichum destructivum species complex</taxon>
    </lineage>
</organism>
<keyword evidence="2 5" id="KW-0645">Protease</keyword>
<dbReference type="SUPFAM" id="SSF52743">
    <property type="entry name" value="Subtilisin-like"/>
    <property type="match status" value="1"/>
</dbReference>
<evidence type="ECO:0000256" key="3">
    <source>
        <dbReference type="ARBA" id="ARBA00022801"/>
    </source>
</evidence>
<dbReference type="InterPro" id="IPR056002">
    <property type="entry name" value="DUF7580"/>
</dbReference>
<evidence type="ECO:0000256" key="5">
    <source>
        <dbReference type="PROSITE-ProRule" id="PRU01240"/>
    </source>
</evidence>
<dbReference type="AlphaFoldDB" id="A0A4T0VDC7"/>
<reference evidence="9 10" key="1">
    <citation type="journal article" date="2019" name="Genome Biol. Evol.">
        <title>Genomic Plasticity Mediated by Transposable Elements in the Plant Pathogenic Fungus Colletotrichum higginsianum.</title>
        <authorList>
            <person name="Tsushima A."/>
            <person name="Gan P."/>
            <person name="Kumakura N."/>
            <person name="Narusaka M."/>
            <person name="Takano Y."/>
            <person name="Narusaka Y."/>
            <person name="Shirasu K."/>
        </authorList>
    </citation>
    <scope>NUCLEOTIDE SEQUENCE [LARGE SCALE GENOMIC DNA]</scope>
    <source>
        <strain evidence="9 10">MAFF305635-RFP</strain>
    </source>
</reference>
<dbReference type="InterPro" id="IPR036852">
    <property type="entry name" value="Peptidase_S8/S53_dom_sf"/>
</dbReference>
<dbReference type="GO" id="GO:0006508">
    <property type="term" value="P:proteolysis"/>
    <property type="evidence" value="ECO:0007669"/>
    <property type="project" value="UniProtKB-KW"/>
</dbReference>
<dbReference type="Pfam" id="PF24476">
    <property type="entry name" value="DUF7580"/>
    <property type="match status" value="1"/>
</dbReference>
<dbReference type="PRINTS" id="PR00723">
    <property type="entry name" value="SUBTILISIN"/>
</dbReference>
<proteinExistence type="inferred from homology"/>
<dbReference type="PROSITE" id="PS00138">
    <property type="entry name" value="SUBTILASE_SER"/>
    <property type="match status" value="1"/>
</dbReference>
<evidence type="ECO:0000256" key="1">
    <source>
        <dbReference type="ARBA" id="ARBA00011073"/>
    </source>
</evidence>
<evidence type="ECO:0000259" key="8">
    <source>
        <dbReference type="Pfam" id="PF24476"/>
    </source>
</evidence>
<dbReference type="PROSITE" id="PS51892">
    <property type="entry name" value="SUBTILASE"/>
    <property type="match status" value="1"/>
</dbReference>
<dbReference type="InterPro" id="IPR000209">
    <property type="entry name" value="Peptidase_S8/S53_dom"/>
</dbReference>
<dbReference type="Pfam" id="PF00082">
    <property type="entry name" value="Peptidase_S8"/>
    <property type="match status" value="1"/>
</dbReference>
<protein>
    <submittedName>
        <fullName evidence="9">Subtilisin DY</fullName>
    </submittedName>
</protein>
<dbReference type="InterPro" id="IPR050131">
    <property type="entry name" value="Peptidase_S8_subtilisin-like"/>
</dbReference>
<sequence length="985" mass="110663">MAKSLESPRDLDIDDVRLASAAYTTFQEIAQVLRTSEKDVQLKIFYASLTAYCVIIRNHTSRIGQASVGSDDELTKRTLCLLDSTIVLDPSTAEASTGERIRTLIRRWGDVRKLQDTTAKLHLIQPCLSFGKTAEECNNFLLSLATCEEELATRYPENSSAWMAEDFAPQKKIKEPSYAVWKAAQSMFNALVSCNNCPCEPAHEFGARLRLGTYRQPAGTACDMAIDAGQDFNMFLSMKKDWHEARVHMPKESVVRFGDGPVQLQRKIIRPKVQPSKVKSLCEPITKIMTMRAYRLELKVMREKLFILKPEKSESLVDRATDPVPLEYFLKSGSRSLTERTRRILAVILSSAVLHLHDTPWLKSTWSSSDVLFFRTSSSAIPLRPFLQTKLSSLEACPHYAAKLDGSNDNDTNRSDSFDPDDIDPDDTDFDDLIYQAQHHCPTLVTLAIILMEVYFVTPFDLLARNFGVILDEDETQPDLIRHINANLVFQACKDDLPEDTHFHQAVEKCLDPEIWEDDNGDRLDSETLRVRIYEEIVRPLEVELSQAYSSIPIDDLDRFAQSLDFASWDQPVQDFNQQSAYDTVADDQLGRPSNTPSPGAVPLLYPPRPRALDPRTHHYSPSPPILIYQNRGSDTVLPVLSNPSPMSGDYKSFKFFDDEAIPEAVSSEAFYSYEKWKSDYMAVYDKFIPDELDITPVRVAVLDTGIDMTHPDVEARVERVKGTFNSLTDRHQSKVHDRNGHGTFTACLILDYAPDVELYVAKIAEKDPSNPSVIAKAINWAVTEWKVDIISMSFGFPDRDIEGYIELENALQNAYANNVVLFAAASNSGGKLGRSFPAREPEVIAVHATDANGNRSHFSPTATDYDINLATVGEAVESAWPVVLCEDDTKYVKNKSGTSYATPIMAGMTAFLMMYARIHLPQQSHALKKQKAVKALLRRLADKGTGCKLRDDYHFVNLSLYSDNLFGKGKSFIDGTIKDILKST</sequence>
<feature type="active site" description="Charge relay system" evidence="5">
    <location>
        <position position="704"/>
    </location>
</feature>
<dbReference type="Proteomes" id="UP000305883">
    <property type="component" value="Unassembled WGS sequence"/>
</dbReference>
<dbReference type="GO" id="GO:0004252">
    <property type="term" value="F:serine-type endopeptidase activity"/>
    <property type="evidence" value="ECO:0007669"/>
    <property type="project" value="UniProtKB-UniRule"/>
</dbReference>
<feature type="active site" description="Charge relay system" evidence="5">
    <location>
        <position position="900"/>
    </location>
</feature>
<gene>
    <name evidence="9" type="ORF">CH35J_012352</name>
</gene>
<dbReference type="PROSITE" id="PS00136">
    <property type="entry name" value="SUBTILASE_ASP"/>
    <property type="match status" value="1"/>
</dbReference>
<dbReference type="PANTHER" id="PTHR43806">
    <property type="entry name" value="PEPTIDASE S8"/>
    <property type="match status" value="1"/>
</dbReference>
<dbReference type="InterPro" id="IPR023828">
    <property type="entry name" value="Peptidase_S8_Ser-AS"/>
</dbReference>
<evidence type="ECO:0000259" key="7">
    <source>
        <dbReference type="Pfam" id="PF00082"/>
    </source>
</evidence>
<dbReference type="EMBL" id="MWPZ01000013">
    <property type="protein sequence ID" value="TIC89902.1"/>
    <property type="molecule type" value="Genomic_DNA"/>
</dbReference>
<dbReference type="Gene3D" id="3.40.50.200">
    <property type="entry name" value="Peptidase S8/S53 domain"/>
    <property type="match status" value="1"/>
</dbReference>
<evidence type="ECO:0000313" key="9">
    <source>
        <dbReference type="EMBL" id="TIC89902.1"/>
    </source>
</evidence>
<evidence type="ECO:0000256" key="6">
    <source>
        <dbReference type="RuleBase" id="RU003355"/>
    </source>
</evidence>
<keyword evidence="4 5" id="KW-0720">Serine protease</keyword>
<evidence type="ECO:0000256" key="4">
    <source>
        <dbReference type="ARBA" id="ARBA00022825"/>
    </source>
</evidence>
<dbReference type="InterPro" id="IPR023827">
    <property type="entry name" value="Peptidase_S8_Asp-AS"/>
</dbReference>
<accession>A0A4T0VDC7</accession>
<evidence type="ECO:0000313" key="10">
    <source>
        <dbReference type="Proteomes" id="UP000305883"/>
    </source>
</evidence>
<comment type="similarity">
    <text evidence="1 5 6">Belongs to the peptidase S8 family.</text>
</comment>
<feature type="domain" description="DUF7580" evidence="8">
    <location>
        <begin position="180"/>
        <end position="547"/>
    </location>
</feature>
<feature type="active site" description="Charge relay system" evidence="5">
    <location>
        <position position="742"/>
    </location>
</feature>